<evidence type="ECO:0000313" key="2">
    <source>
        <dbReference type="EMBL" id="CUS02518.2"/>
    </source>
</evidence>
<feature type="transmembrane region" description="Helical" evidence="1">
    <location>
        <begin position="235"/>
        <end position="255"/>
    </location>
</feature>
<dbReference type="AlphaFoldDB" id="A0A160T161"/>
<keyword evidence="1" id="KW-1133">Transmembrane helix</keyword>
<dbReference type="Pfam" id="PF06182">
    <property type="entry name" value="ABC2_membrane_6"/>
    <property type="match status" value="1"/>
</dbReference>
<keyword evidence="1" id="KW-0472">Membrane</keyword>
<dbReference type="RefSeq" id="WP_095042123.1">
    <property type="nucleotide sequence ID" value="NZ_LN890655.1"/>
</dbReference>
<dbReference type="EMBL" id="LN890655">
    <property type="protein sequence ID" value="CUS02518.2"/>
    <property type="molecule type" value="Genomic_DNA"/>
</dbReference>
<dbReference type="Proteomes" id="UP000215027">
    <property type="component" value="Chromosome I"/>
</dbReference>
<dbReference type="KEGG" id="pbf:CFX0092_A0640"/>
<dbReference type="InterPro" id="IPR010390">
    <property type="entry name" value="ABC-2_transporter-like"/>
</dbReference>
<evidence type="ECO:0000313" key="3">
    <source>
        <dbReference type="Proteomes" id="UP000215027"/>
    </source>
</evidence>
<sequence>MITALPHYTSLYWLFFKNRIKILMEYRVNFLIGAVSTVIMQGAGLLTMWVVMAQIPDLDGWSLPEILLIYGLITLSKSINHMFADNLWTLGRDYVRTGTFDRFMVRPVDPLFHLLADRFCHDGIGNFLVGAALVIIASSRLNVVWTPLTVGYLVLMVLSGGFIFIALNLMTAVSGFWLMDSVPVTRVVFEMHEFAKYPLTIYPRFIGVLLTAVIPYGFASFFPATFLLGRDSNPLLAWGAPLVAAVLMVIGLAVWRFGLRHYSSTGT</sequence>
<evidence type="ECO:0008006" key="4">
    <source>
        <dbReference type="Google" id="ProtNLM"/>
    </source>
</evidence>
<name>A0A160T161_9CHLR</name>
<protein>
    <recommendedName>
        <fullName evidence="4">ABC transporter permease protein</fullName>
    </recommendedName>
</protein>
<feature type="transmembrane region" description="Helical" evidence="1">
    <location>
        <begin position="199"/>
        <end position="223"/>
    </location>
</feature>
<feature type="transmembrane region" description="Helical" evidence="1">
    <location>
        <begin position="124"/>
        <end position="145"/>
    </location>
</feature>
<reference evidence="2" key="1">
    <citation type="submission" date="2016-01" db="EMBL/GenBank/DDBJ databases">
        <authorList>
            <person name="Mcilroy J.S."/>
            <person name="Karst M S."/>
            <person name="Albertsen M."/>
        </authorList>
    </citation>
    <scope>NUCLEOTIDE SEQUENCE</scope>
    <source>
        <strain evidence="2">Cfx-K</strain>
    </source>
</reference>
<keyword evidence="3" id="KW-1185">Reference proteome</keyword>
<accession>A0A160T161</accession>
<evidence type="ECO:0000256" key="1">
    <source>
        <dbReference type="SAM" id="Phobius"/>
    </source>
</evidence>
<organism evidence="2 3">
    <name type="scientific">Candidatus Promineifilum breve</name>
    <dbReference type="NCBI Taxonomy" id="1806508"/>
    <lineage>
        <taxon>Bacteria</taxon>
        <taxon>Bacillati</taxon>
        <taxon>Chloroflexota</taxon>
        <taxon>Ardenticatenia</taxon>
        <taxon>Candidatus Promineifilales</taxon>
        <taxon>Candidatus Promineifilaceae</taxon>
        <taxon>Candidatus Promineifilum</taxon>
    </lineage>
</organism>
<feature type="transmembrane region" description="Helical" evidence="1">
    <location>
        <begin position="28"/>
        <end position="52"/>
    </location>
</feature>
<keyword evidence="1" id="KW-0812">Transmembrane</keyword>
<proteinExistence type="predicted"/>
<feature type="transmembrane region" description="Helical" evidence="1">
    <location>
        <begin position="151"/>
        <end position="178"/>
    </location>
</feature>
<gene>
    <name evidence="2" type="ORF">CFX0092_A0640</name>
</gene>
<dbReference type="OrthoDB" id="9788195at2"/>
<dbReference type="PANTHER" id="PTHR36833">
    <property type="entry name" value="SLR0610 PROTEIN-RELATED"/>
    <property type="match status" value="1"/>
</dbReference>
<dbReference type="PANTHER" id="PTHR36833:SF1">
    <property type="entry name" value="INTEGRAL MEMBRANE TRANSPORT PROTEIN"/>
    <property type="match status" value="1"/>
</dbReference>